<dbReference type="InterPro" id="IPR050613">
    <property type="entry name" value="Sec_Metabolite_Reg"/>
</dbReference>
<dbReference type="InterPro" id="IPR007219">
    <property type="entry name" value="XnlR_reg_dom"/>
</dbReference>
<dbReference type="GO" id="GO:0006351">
    <property type="term" value="P:DNA-templated transcription"/>
    <property type="evidence" value="ECO:0007669"/>
    <property type="project" value="InterPro"/>
</dbReference>
<protein>
    <recommendedName>
        <fullName evidence="4">Zn(2)-C6 fungal-type domain-containing protein</fullName>
    </recommendedName>
</protein>
<dbReference type="GO" id="GO:0003677">
    <property type="term" value="F:DNA binding"/>
    <property type="evidence" value="ECO:0007669"/>
    <property type="project" value="InterPro"/>
</dbReference>
<dbReference type="Pfam" id="PF00172">
    <property type="entry name" value="Zn_clus"/>
    <property type="match status" value="1"/>
</dbReference>
<keyword evidence="6" id="KW-1185">Reference proteome</keyword>
<evidence type="ECO:0000256" key="2">
    <source>
        <dbReference type="ARBA" id="ARBA00022723"/>
    </source>
</evidence>
<evidence type="ECO:0000259" key="4">
    <source>
        <dbReference type="PROSITE" id="PS50048"/>
    </source>
</evidence>
<dbReference type="Pfam" id="PF04082">
    <property type="entry name" value="Fungal_trans"/>
    <property type="match status" value="1"/>
</dbReference>
<dbReference type="Proteomes" id="UP000070121">
    <property type="component" value="Unassembled WGS sequence"/>
</dbReference>
<dbReference type="SUPFAM" id="SSF57701">
    <property type="entry name" value="Zn2/Cys6 DNA-binding domain"/>
    <property type="match status" value="1"/>
</dbReference>
<dbReference type="SMART" id="SM00906">
    <property type="entry name" value="Fungal_trans"/>
    <property type="match status" value="1"/>
</dbReference>
<dbReference type="GO" id="GO:0005634">
    <property type="term" value="C:nucleus"/>
    <property type="evidence" value="ECO:0007669"/>
    <property type="project" value="UniProtKB-SubCell"/>
</dbReference>
<dbReference type="CDD" id="cd12148">
    <property type="entry name" value="fungal_TF_MHR"/>
    <property type="match status" value="1"/>
</dbReference>
<evidence type="ECO:0000313" key="5">
    <source>
        <dbReference type="EMBL" id="KXH67320.1"/>
    </source>
</evidence>
<dbReference type="EMBL" id="JFFI01000500">
    <property type="protein sequence ID" value="KXH67320.1"/>
    <property type="molecule type" value="Genomic_DNA"/>
</dbReference>
<dbReference type="PANTHER" id="PTHR31001:SF90">
    <property type="entry name" value="CENTROMERE DNA-BINDING PROTEIN COMPLEX CBF3 SUBUNIT B"/>
    <property type="match status" value="1"/>
</dbReference>
<proteinExistence type="predicted"/>
<feature type="domain" description="Zn(2)-C6 fungal-type" evidence="4">
    <location>
        <begin position="359"/>
        <end position="390"/>
    </location>
</feature>
<dbReference type="PROSITE" id="PS50048">
    <property type="entry name" value="ZN2_CY6_FUNGAL_2"/>
    <property type="match status" value="1"/>
</dbReference>
<organism evidence="5 6">
    <name type="scientific">Colletotrichum salicis</name>
    <dbReference type="NCBI Taxonomy" id="1209931"/>
    <lineage>
        <taxon>Eukaryota</taxon>
        <taxon>Fungi</taxon>
        <taxon>Dikarya</taxon>
        <taxon>Ascomycota</taxon>
        <taxon>Pezizomycotina</taxon>
        <taxon>Sordariomycetes</taxon>
        <taxon>Hypocreomycetidae</taxon>
        <taxon>Glomerellales</taxon>
        <taxon>Glomerellaceae</taxon>
        <taxon>Colletotrichum</taxon>
        <taxon>Colletotrichum acutatum species complex</taxon>
    </lineage>
</organism>
<dbReference type="PANTHER" id="PTHR31001">
    <property type="entry name" value="UNCHARACTERIZED TRANSCRIPTIONAL REGULATORY PROTEIN"/>
    <property type="match status" value="1"/>
</dbReference>
<evidence type="ECO:0000313" key="6">
    <source>
        <dbReference type="Proteomes" id="UP000070121"/>
    </source>
</evidence>
<sequence length="902" mass="103558">MFALQRDEPPLEYPPPGGWPQITRESFAVLGKTDAVIDLLRHISNFTDDTIEILNITEARCFVNSTLYEMIRAHSEKQRCDLQDLKEVEWHKIPDNDAGEDGFPRGMILLAAGEEYGFKVYLDTTYGLIILAMNGGDFPRCEPDFEGDEINPYVDWDAEDAQEGGEFEEEDDIFGDNDRRTTKSQAFRIQTFFDLCKEQWRRMNLMPRLEYPGRVAMLLHPRPSPDEAVRQQIMKNAGWPGSGPEIGMGWDKEKAKKDMIELFDIISKRYPIQNLQNVQSPIVTSCDHCKTQDASRQDEGIVTITCSYIEPLHPDSFMLSQTSSLDINDIEIKRLFHMSSNSHKDMLPLARATQRAPRSCIACAKRKVRCDKRLPCQQCVDRGQAAGCKRELVRVKGALVENTGSDRPGSRSYAELQQENAVLRALLGGEGARTKVNYFQNENAHSSAGSGLNGRNRIEEVERRLFDEIGMSSQPRTVFDWRDIILPSEDFSRNMIENAFQWTFWLHFALFVPKFRHEHEELFDRLRSNQSLADMDSSWMAIYFSVLASTLMFTDEEETVDQRPAGVTFTALLRNWYESALLFLDRTDYTKRPDVRTPQAIAILHIVFNNVGDVHRHQNMWAVAIRQAQQLGLGSDECNPDESFCDQQIRRRLWWTLAICEWLPIPHRVPCLHEMDFSCKLPEEVDDEELQTASGGSRLSRSKPRPVRYHIAMAQVSKIHYQLRYMLRLREWGTEDVAQFVFDADEQLANLITDLPSYLQSDENSTPVTEARDRQYPFIPWQKKSMAKVLLYYRMAISSQLQEHWLDGSTDGARTRAICMSSARGLIQSTLSETVDASKLRPWAITMNIFAASAVLALESLHTEEDFSTEIQQGLTFLERVQAQNLVAEKAIKFLKEIIQHQ</sequence>
<dbReference type="GO" id="GO:0008270">
    <property type="term" value="F:zinc ion binding"/>
    <property type="evidence" value="ECO:0007669"/>
    <property type="project" value="InterPro"/>
</dbReference>
<reference evidence="5 6" key="1">
    <citation type="submission" date="2014-02" db="EMBL/GenBank/DDBJ databases">
        <title>The genome sequence of Colletotrichum salicis CBS 607.94.</title>
        <authorList>
            <person name="Baroncelli R."/>
            <person name="Thon M.R."/>
        </authorList>
    </citation>
    <scope>NUCLEOTIDE SEQUENCE [LARGE SCALE GENOMIC DNA]</scope>
    <source>
        <strain evidence="5 6">CBS 607.94</strain>
    </source>
</reference>
<dbReference type="STRING" id="1209931.A0A135V3X7"/>
<evidence type="ECO:0000256" key="3">
    <source>
        <dbReference type="ARBA" id="ARBA00023242"/>
    </source>
</evidence>
<evidence type="ECO:0000256" key="1">
    <source>
        <dbReference type="ARBA" id="ARBA00004123"/>
    </source>
</evidence>
<dbReference type="InterPro" id="IPR001138">
    <property type="entry name" value="Zn2Cys6_DnaBD"/>
</dbReference>
<dbReference type="Gene3D" id="4.10.240.10">
    <property type="entry name" value="Zn(2)-C6 fungal-type DNA-binding domain"/>
    <property type="match status" value="1"/>
</dbReference>
<comment type="subcellular location">
    <subcellularLocation>
        <location evidence="1">Nucleus</location>
    </subcellularLocation>
</comment>
<comment type="caution">
    <text evidence="5">The sequence shown here is derived from an EMBL/GenBank/DDBJ whole genome shotgun (WGS) entry which is preliminary data.</text>
</comment>
<dbReference type="OrthoDB" id="1747771at2759"/>
<accession>A0A135V3X7</accession>
<dbReference type="PROSITE" id="PS00463">
    <property type="entry name" value="ZN2_CY6_FUNGAL_1"/>
    <property type="match status" value="1"/>
</dbReference>
<keyword evidence="3" id="KW-0539">Nucleus</keyword>
<keyword evidence="2" id="KW-0479">Metal-binding</keyword>
<dbReference type="CDD" id="cd00067">
    <property type="entry name" value="GAL4"/>
    <property type="match status" value="1"/>
</dbReference>
<name>A0A135V3X7_9PEZI</name>
<dbReference type="GO" id="GO:0000981">
    <property type="term" value="F:DNA-binding transcription factor activity, RNA polymerase II-specific"/>
    <property type="evidence" value="ECO:0007669"/>
    <property type="project" value="InterPro"/>
</dbReference>
<gene>
    <name evidence="5" type="ORF">CSAL01_13105</name>
</gene>
<dbReference type="SMART" id="SM00066">
    <property type="entry name" value="GAL4"/>
    <property type="match status" value="1"/>
</dbReference>
<dbReference type="AlphaFoldDB" id="A0A135V3X7"/>
<dbReference type="InterPro" id="IPR036864">
    <property type="entry name" value="Zn2-C6_fun-type_DNA-bd_sf"/>
</dbReference>